<dbReference type="AlphaFoldDB" id="F4RD04"/>
<dbReference type="PANTHER" id="PTHR31126:SF74">
    <property type="entry name" value="TYROSINE-PROTEIN PHOSPHATASE-LIKE PROTEIN OCA2"/>
    <property type="match status" value="1"/>
</dbReference>
<name>F4RD04_MELLP</name>
<dbReference type="InterPro" id="IPR020428">
    <property type="entry name" value="PFA-DSPs"/>
</dbReference>
<reference evidence="5" key="1">
    <citation type="journal article" date="2011" name="Proc. Natl. Acad. Sci. U.S.A.">
        <title>Obligate biotrophy features unraveled by the genomic analysis of rust fungi.</title>
        <authorList>
            <person name="Duplessis S."/>
            <person name="Cuomo C.A."/>
            <person name="Lin Y.-C."/>
            <person name="Aerts A."/>
            <person name="Tisserant E."/>
            <person name="Veneault-Fourrey C."/>
            <person name="Joly D.L."/>
            <person name="Hacquard S."/>
            <person name="Amselem J."/>
            <person name="Cantarel B.L."/>
            <person name="Chiu R."/>
            <person name="Coutinho P.M."/>
            <person name="Feau N."/>
            <person name="Field M."/>
            <person name="Frey P."/>
            <person name="Gelhaye E."/>
            <person name="Goldberg J."/>
            <person name="Grabherr M.G."/>
            <person name="Kodira C.D."/>
            <person name="Kohler A."/>
            <person name="Kuees U."/>
            <person name="Lindquist E.A."/>
            <person name="Lucas S.M."/>
            <person name="Mago R."/>
            <person name="Mauceli E."/>
            <person name="Morin E."/>
            <person name="Murat C."/>
            <person name="Pangilinan J.L."/>
            <person name="Park R."/>
            <person name="Pearson M."/>
            <person name="Quesneville H."/>
            <person name="Rouhier N."/>
            <person name="Sakthikumar S."/>
            <person name="Salamov A.A."/>
            <person name="Schmutz J."/>
            <person name="Selles B."/>
            <person name="Shapiro H."/>
            <person name="Tanguay P."/>
            <person name="Tuskan G.A."/>
            <person name="Henrissat B."/>
            <person name="Van de Peer Y."/>
            <person name="Rouze P."/>
            <person name="Ellis J.G."/>
            <person name="Dodds P.N."/>
            <person name="Schein J.E."/>
            <person name="Zhong S."/>
            <person name="Hamelin R.C."/>
            <person name="Grigoriev I.V."/>
            <person name="Szabo L.J."/>
            <person name="Martin F."/>
        </authorList>
    </citation>
    <scope>NUCLEOTIDE SEQUENCE [LARGE SCALE GENOMIC DNA]</scope>
    <source>
        <strain evidence="5">98AG31 / pathotype 3-4-7</strain>
    </source>
</reference>
<dbReference type="EMBL" id="GL883096">
    <property type="protein sequence ID" value="EGG09814.1"/>
    <property type="molecule type" value="Genomic_DNA"/>
</dbReference>
<dbReference type="GO" id="GO:0052840">
    <property type="term" value="F:inositol diphosphate tetrakisphosphate diphosphatase activity"/>
    <property type="evidence" value="ECO:0007669"/>
    <property type="project" value="TreeGrafter"/>
</dbReference>
<evidence type="ECO:0000256" key="2">
    <source>
        <dbReference type="ARBA" id="ARBA00022490"/>
    </source>
</evidence>
<keyword evidence="2" id="KW-0963">Cytoplasm</keyword>
<evidence type="ECO:0000256" key="1">
    <source>
        <dbReference type="ARBA" id="ARBA00004496"/>
    </source>
</evidence>
<protein>
    <recommendedName>
        <fullName evidence="6">Tyrosine specific protein phosphatases domain-containing protein</fullName>
    </recommendedName>
</protein>
<dbReference type="HOGENOM" id="CLU_047845_5_3_1"/>
<dbReference type="PANTHER" id="PTHR31126">
    <property type="entry name" value="TYROSINE-PROTEIN PHOSPHATASE"/>
    <property type="match status" value="1"/>
</dbReference>
<dbReference type="GO" id="GO:0016791">
    <property type="term" value="F:phosphatase activity"/>
    <property type="evidence" value="ECO:0007669"/>
    <property type="project" value="InterPro"/>
</dbReference>
<sequence length="136" mass="15709">MAPLVPPLGFAMVSPGIYRSGHPNYRNFAFLEGLKLTSIMYLCADNYRPHTFNWAQDRGLKIFHYRIDLSKDPNSPITPHSIYSEALTDILDTRNHPILIHCNKGKNRVGTICAILRRYQAWNLDSIQDEWNKFFG</sequence>
<dbReference type="PRINTS" id="PR01911">
    <property type="entry name" value="PFDSPHPHTASE"/>
</dbReference>
<dbReference type="GO" id="GO:0005737">
    <property type="term" value="C:cytoplasm"/>
    <property type="evidence" value="ECO:0007669"/>
    <property type="project" value="UniProtKB-SubCell"/>
</dbReference>
<dbReference type="InterPro" id="IPR029021">
    <property type="entry name" value="Prot-tyrosine_phosphatase-like"/>
</dbReference>
<dbReference type="STRING" id="747676.F4RD04"/>
<dbReference type="OrthoDB" id="6375174at2759"/>
<dbReference type="Proteomes" id="UP000001072">
    <property type="component" value="Unassembled WGS sequence"/>
</dbReference>
<dbReference type="Pfam" id="PF03162">
    <property type="entry name" value="Y_phosphatase2"/>
    <property type="match status" value="1"/>
</dbReference>
<evidence type="ECO:0008006" key="6">
    <source>
        <dbReference type="Google" id="ProtNLM"/>
    </source>
</evidence>
<keyword evidence="5" id="KW-1185">Reference proteome</keyword>
<dbReference type="RefSeq" id="XP_007406868.1">
    <property type="nucleotide sequence ID" value="XM_007406806.1"/>
</dbReference>
<evidence type="ECO:0000313" key="4">
    <source>
        <dbReference type="EMBL" id="EGG09814.1"/>
    </source>
</evidence>
<dbReference type="InterPro" id="IPR004861">
    <property type="entry name" value="Siw14-like"/>
</dbReference>
<dbReference type="InParanoid" id="F4RD04"/>
<keyword evidence="3" id="KW-0378">Hydrolase</keyword>
<organism evidence="5">
    <name type="scientific">Melampsora larici-populina (strain 98AG31 / pathotype 3-4-7)</name>
    <name type="common">Poplar leaf rust fungus</name>
    <dbReference type="NCBI Taxonomy" id="747676"/>
    <lineage>
        <taxon>Eukaryota</taxon>
        <taxon>Fungi</taxon>
        <taxon>Dikarya</taxon>
        <taxon>Basidiomycota</taxon>
        <taxon>Pucciniomycotina</taxon>
        <taxon>Pucciniomycetes</taxon>
        <taxon>Pucciniales</taxon>
        <taxon>Melampsoraceae</taxon>
        <taxon>Melampsora</taxon>
    </lineage>
</organism>
<comment type="subcellular location">
    <subcellularLocation>
        <location evidence="1">Cytoplasm</location>
    </subcellularLocation>
</comment>
<dbReference type="VEuPathDB" id="FungiDB:MELLADRAFT_30357"/>
<dbReference type="SUPFAM" id="SSF52799">
    <property type="entry name" value="(Phosphotyrosine protein) phosphatases II"/>
    <property type="match status" value="1"/>
</dbReference>
<gene>
    <name evidence="4" type="ORF">MELLADRAFT_30357</name>
</gene>
<dbReference type="FunFam" id="3.90.190.10:FF:000035">
    <property type="entry name" value="Tyrosine phosphatase, putative"/>
    <property type="match status" value="1"/>
</dbReference>
<evidence type="ECO:0000256" key="3">
    <source>
        <dbReference type="ARBA" id="ARBA00022801"/>
    </source>
</evidence>
<dbReference type="Gene3D" id="3.90.190.10">
    <property type="entry name" value="Protein tyrosine phosphatase superfamily"/>
    <property type="match status" value="1"/>
</dbReference>
<dbReference type="eggNOG" id="KOG1572">
    <property type="taxonomic scope" value="Eukaryota"/>
</dbReference>
<feature type="non-terminal residue" evidence="4">
    <location>
        <position position="136"/>
    </location>
</feature>
<evidence type="ECO:0000313" key="5">
    <source>
        <dbReference type="Proteomes" id="UP000001072"/>
    </source>
</evidence>
<dbReference type="KEGG" id="mlr:MELLADRAFT_30357"/>
<accession>F4RD04</accession>
<dbReference type="GeneID" id="18927101"/>
<proteinExistence type="predicted"/>